<comment type="caution">
    <text evidence="1">The sequence shown here is derived from an EMBL/GenBank/DDBJ whole genome shotgun (WGS) entry which is preliminary data.</text>
</comment>
<dbReference type="AlphaFoldDB" id="A0A420ZDS5"/>
<sequence length="143" mass="15911">MIIETFLLNCALATLTGLVVGGAVKSVVRHGEDDDDSSYSLVRSPGSSPLPYQQYTPYTPSSYYGESTVKLNKDVAEIMGRATTLTSQHRKEEHGFSMVAQLLASNPSSEEASVSMFKRRENSFLGFTWGEMVETERYVAKRW</sequence>
<evidence type="ECO:0000313" key="2">
    <source>
        <dbReference type="Proteomes" id="UP000281261"/>
    </source>
</evidence>
<protein>
    <submittedName>
        <fullName evidence="1">Uncharacterized protein</fullName>
    </submittedName>
</protein>
<dbReference type="EMBL" id="QMNG01000001">
    <property type="protein sequence ID" value="RLC37816.1"/>
    <property type="molecule type" value="Genomic_DNA"/>
</dbReference>
<evidence type="ECO:0000313" key="1">
    <source>
        <dbReference type="EMBL" id="RLC37816.1"/>
    </source>
</evidence>
<accession>A0A420ZDS5</accession>
<dbReference type="Proteomes" id="UP000281261">
    <property type="component" value="Unassembled WGS sequence"/>
</dbReference>
<reference evidence="1 2" key="1">
    <citation type="submission" date="2018-06" db="EMBL/GenBank/DDBJ databases">
        <title>Extensive metabolic versatility and redundancy in microbially diverse, dynamic hydrothermal sediments.</title>
        <authorList>
            <person name="Dombrowski N."/>
            <person name="Teske A."/>
            <person name="Baker B.J."/>
        </authorList>
    </citation>
    <scope>NUCLEOTIDE SEQUENCE [LARGE SCALE GENOMIC DNA]</scope>
    <source>
        <strain evidence="1">B79_G16</strain>
    </source>
</reference>
<name>A0A420ZDS5_UNCK3</name>
<gene>
    <name evidence="1" type="ORF">DRH29_00135</name>
</gene>
<proteinExistence type="predicted"/>
<organism evidence="1 2">
    <name type="scientific">candidate division Kazan bacterium</name>
    <dbReference type="NCBI Taxonomy" id="2202143"/>
    <lineage>
        <taxon>Bacteria</taxon>
        <taxon>Bacteria division Kazan-3B-28</taxon>
    </lineage>
</organism>